<dbReference type="EMBL" id="ADAS02000017">
    <property type="protein sequence ID" value="OAV96802.1"/>
    <property type="molecule type" value="Genomic_DNA"/>
</dbReference>
<keyword evidence="1" id="KW-1133">Transmembrane helix</keyword>
<reference evidence="2" key="1">
    <citation type="submission" date="2009-11" db="EMBL/GenBank/DDBJ databases">
        <authorList>
            <consortium name="The Broad Institute Genome Sequencing Platform"/>
            <person name="Ward D."/>
            <person name="Feldgarden M."/>
            <person name="Earl A."/>
            <person name="Young S.K."/>
            <person name="Zeng Q."/>
            <person name="Koehrsen M."/>
            <person name="Alvarado L."/>
            <person name="Berlin A."/>
            <person name="Bochicchio J."/>
            <person name="Borenstein D."/>
            <person name="Chapman S.B."/>
            <person name="Chen Z."/>
            <person name="Engels R."/>
            <person name="Freedman E."/>
            <person name="Gellesch M."/>
            <person name="Goldberg J."/>
            <person name="Griggs A."/>
            <person name="Gujja S."/>
            <person name="Heilman E."/>
            <person name="Heiman D."/>
            <person name="Hepburn T."/>
            <person name="Howarth C."/>
            <person name="Jen D."/>
            <person name="Larson L."/>
            <person name="Lewis B."/>
            <person name="Mehta T."/>
            <person name="Park D."/>
            <person name="Pearson M."/>
            <person name="Roberts A."/>
            <person name="Saif S."/>
            <person name="Shea T."/>
            <person name="Shenoy N."/>
            <person name="Sisk P."/>
            <person name="Stolte C."/>
            <person name="Sykes S."/>
            <person name="Thomson T."/>
            <person name="Walk T."/>
            <person name="White J."/>
            <person name="Yandava C."/>
            <person name="Izard J."/>
            <person name="Baranova O.V."/>
            <person name="Blanton J.M."/>
            <person name="Tanner A.C."/>
            <person name="Dewhirst F.E."/>
            <person name="Haas B."/>
            <person name="Nusbaum C."/>
            <person name="Birren B."/>
        </authorList>
    </citation>
    <scope>NUCLEOTIDE SEQUENCE [LARGE SCALE GENOMIC DNA]</scope>
    <source>
        <strain evidence="2">1-1 BBBD Race 1</strain>
    </source>
</reference>
<keyword evidence="1" id="KW-0812">Transmembrane</keyword>
<reference evidence="2" key="2">
    <citation type="submission" date="2016-05" db="EMBL/GenBank/DDBJ databases">
        <title>Comparative analysis highlights variable genome content of wheat rusts and divergence of the mating loci.</title>
        <authorList>
            <person name="Cuomo C.A."/>
            <person name="Bakkeren G."/>
            <person name="Szabo L."/>
            <person name="Khalil H."/>
            <person name="Joly D."/>
            <person name="Goldberg J."/>
            <person name="Young S."/>
            <person name="Zeng Q."/>
            <person name="Fellers J."/>
        </authorList>
    </citation>
    <scope>NUCLEOTIDE SEQUENCE [LARGE SCALE GENOMIC DNA]</scope>
    <source>
        <strain evidence="2">1-1 BBBD Race 1</strain>
    </source>
</reference>
<evidence type="ECO:0000313" key="2">
    <source>
        <dbReference type="EMBL" id="OAV96802.1"/>
    </source>
</evidence>
<evidence type="ECO:0000256" key="1">
    <source>
        <dbReference type="SAM" id="Phobius"/>
    </source>
</evidence>
<reference evidence="3 4" key="3">
    <citation type="journal article" date="2017" name="G3 (Bethesda)">
        <title>Comparative analysis highlights variable genome content of wheat rusts and divergence of the mating loci.</title>
        <authorList>
            <person name="Cuomo C.A."/>
            <person name="Bakkeren G."/>
            <person name="Khalil H.B."/>
            <person name="Panwar V."/>
            <person name="Joly D."/>
            <person name="Linning R."/>
            <person name="Sakthikumar S."/>
            <person name="Song X."/>
            <person name="Adiconis X."/>
            <person name="Fan L."/>
            <person name="Goldberg J.M."/>
            <person name="Levin J.Z."/>
            <person name="Young S."/>
            <person name="Zeng Q."/>
            <person name="Anikster Y."/>
            <person name="Bruce M."/>
            <person name="Wang M."/>
            <person name="Yin C."/>
            <person name="McCallum B."/>
            <person name="Szabo L.J."/>
            <person name="Hulbert S."/>
            <person name="Chen X."/>
            <person name="Fellers J.P."/>
        </authorList>
    </citation>
    <scope>NUCLEOTIDE SEQUENCE</scope>
    <source>
        <strain evidence="4">Isolate 1-1 / race 1 (BBBD)</strain>
        <strain evidence="3">isolate 1-1 / race 1 (BBBD)</strain>
    </source>
</reference>
<name>A0A180GWZ7_PUCT1</name>
<dbReference type="OrthoDB" id="2507392at2759"/>
<dbReference type="AlphaFoldDB" id="A0A180GWZ7"/>
<sequence>MNITTDNLKSFVEGIEVSLRLKDNVFMDQLESLLWVIALSGTCLVYLFSYWTLLRLISGGIHKFKRRVEIGLISTRMNNSGTSIARTPAQVDVHEPLTSTTSLGSKIEVSPEQASIRRGFGQL</sequence>
<evidence type="ECO:0000313" key="4">
    <source>
        <dbReference type="Proteomes" id="UP000005240"/>
    </source>
</evidence>
<evidence type="ECO:0000313" key="3">
    <source>
        <dbReference type="EnsemblFungi" id="PTTG_12073-t43_1-p1"/>
    </source>
</evidence>
<feature type="transmembrane region" description="Helical" evidence="1">
    <location>
        <begin position="33"/>
        <end position="57"/>
    </location>
</feature>
<accession>A0A180GWZ7</accession>
<protein>
    <submittedName>
        <fullName evidence="2 3">Uncharacterized protein</fullName>
    </submittedName>
</protein>
<dbReference type="VEuPathDB" id="FungiDB:PTTG_12073"/>
<dbReference type="EnsemblFungi" id="PTTG_12073-t43_1">
    <property type="protein sequence ID" value="PTTG_12073-t43_1-p1"/>
    <property type="gene ID" value="PTTG_12073"/>
</dbReference>
<gene>
    <name evidence="2" type="ORF">PTTG_12073</name>
</gene>
<proteinExistence type="predicted"/>
<reference evidence="3" key="4">
    <citation type="submission" date="2025-05" db="UniProtKB">
        <authorList>
            <consortium name="EnsemblFungi"/>
        </authorList>
    </citation>
    <scope>IDENTIFICATION</scope>
    <source>
        <strain evidence="3">isolate 1-1 / race 1 (BBBD)</strain>
    </source>
</reference>
<keyword evidence="1" id="KW-0472">Membrane</keyword>
<keyword evidence="4" id="KW-1185">Reference proteome</keyword>
<organism evidence="2">
    <name type="scientific">Puccinia triticina (isolate 1-1 / race 1 (BBBD))</name>
    <name type="common">Brown leaf rust fungus</name>
    <dbReference type="NCBI Taxonomy" id="630390"/>
    <lineage>
        <taxon>Eukaryota</taxon>
        <taxon>Fungi</taxon>
        <taxon>Dikarya</taxon>
        <taxon>Basidiomycota</taxon>
        <taxon>Pucciniomycotina</taxon>
        <taxon>Pucciniomycetes</taxon>
        <taxon>Pucciniales</taxon>
        <taxon>Pucciniaceae</taxon>
        <taxon>Puccinia</taxon>
    </lineage>
</organism>
<dbReference type="Proteomes" id="UP000005240">
    <property type="component" value="Unassembled WGS sequence"/>
</dbReference>